<evidence type="ECO:0000256" key="15">
    <source>
        <dbReference type="ARBA" id="ARBA00023136"/>
    </source>
</evidence>
<evidence type="ECO:0000256" key="12">
    <source>
        <dbReference type="ARBA" id="ARBA00022989"/>
    </source>
</evidence>
<keyword evidence="7 24" id="KW-0812">Transmembrane</keyword>
<evidence type="ECO:0000256" key="2">
    <source>
        <dbReference type="ARBA" id="ARBA00004107"/>
    </source>
</evidence>
<dbReference type="Gene3D" id="1.20.120.1770">
    <property type="match status" value="1"/>
</dbReference>
<dbReference type="InterPro" id="IPR006593">
    <property type="entry name" value="Cyt_b561/ferric_Rdtase_TM"/>
</dbReference>
<dbReference type="Pfam" id="PF03188">
    <property type="entry name" value="Cytochrom_B561"/>
    <property type="match status" value="1"/>
</dbReference>
<dbReference type="EC" id="7.2.1.3" evidence="18"/>
<feature type="transmembrane region" description="Helical" evidence="24">
    <location>
        <begin position="119"/>
        <end position="144"/>
    </location>
</feature>
<dbReference type="AlphaFoldDB" id="A0A673CP95"/>
<reference evidence="26" key="3">
    <citation type="submission" date="2025-09" db="UniProtKB">
        <authorList>
            <consortium name="Ensembl"/>
        </authorList>
    </citation>
    <scope>IDENTIFICATION</scope>
</reference>
<keyword evidence="10" id="KW-1278">Translocase</keyword>
<dbReference type="FunFam" id="1.20.120.1770:FF:000001">
    <property type="entry name" value="Cytochrome b reductase 1"/>
    <property type="match status" value="1"/>
</dbReference>
<evidence type="ECO:0000256" key="23">
    <source>
        <dbReference type="ARBA" id="ARBA00048457"/>
    </source>
</evidence>
<evidence type="ECO:0000256" key="1">
    <source>
        <dbReference type="ARBA" id="ARBA00001970"/>
    </source>
</evidence>
<evidence type="ECO:0000256" key="6">
    <source>
        <dbReference type="ARBA" id="ARBA00022617"/>
    </source>
</evidence>
<dbReference type="GO" id="GO:0140571">
    <property type="term" value="F:transmembrane ascorbate ferrireductase activity"/>
    <property type="evidence" value="ECO:0007669"/>
    <property type="project" value="UniProtKB-EC"/>
</dbReference>
<dbReference type="SMART" id="SM00665">
    <property type="entry name" value="B561"/>
    <property type="match status" value="1"/>
</dbReference>
<keyword evidence="12 24" id="KW-1133">Transmembrane helix</keyword>
<comment type="function">
    <text evidence="22">Transmembrane reductase that uses ascorbate as an electron donor in the cytoplasm and transfers electrons across membranes to reduce iron cations Fe(3+) into Fe(2+) in the lumen of the late endosome and lysosome. Reduced iron can then be extruded from the late endosome and lysosome to the cytoplasm by divalent metal-specific transporters. It is therefore most probably involved in endosomal and lysosomal cellular iron homeostasis.</text>
</comment>
<accession>A0A673CP95</accession>
<feature type="transmembrane region" description="Helical" evidence="24">
    <location>
        <begin position="45"/>
        <end position="67"/>
    </location>
</feature>
<keyword evidence="15 24" id="KW-0472">Membrane</keyword>
<dbReference type="GO" id="GO:0005765">
    <property type="term" value="C:lysosomal membrane"/>
    <property type="evidence" value="ECO:0007669"/>
    <property type="project" value="UniProtKB-SubCell"/>
</dbReference>
<evidence type="ECO:0000256" key="9">
    <source>
        <dbReference type="ARBA" id="ARBA00022753"/>
    </source>
</evidence>
<dbReference type="PANTHER" id="PTHR10106:SF38">
    <property type="entry name" value="LYSOSOMAL MEMBRANE ASCORBATE-DEPENDENT FERRIREDUCTASE CYB561A3"/>
    <property type="match status" value="1"/>
</dbReference>
<evidence type="ECO:0000256" key="3">
    <source>
        <dbReference type="ARBA" id="ARBA00004155"/>
    </source>
</evidence>
<evidence type="ECO:0000259" key="25">
    <source>
        <dbReference type="PROSITE" id="PS50939"/>
    </source>
</evidence>
<reference evidence="26" key="2">
    <citation type="submission" date="2025-08" db="UniProtKB">
        <authorList>
            <consortium name="Ensembl"/>
        </authorList>
    </citation>
    <scope>IDENTIFICATION</scope>
</reference>
<dbReference type="PANTHER" id="PTHR10106">
    <property type="entry name" value="CYTOCHROME B561-RELATED"/>
    <property type="match status" value="1"/>
</dbReference>
<comment type="cofactor">
    <cofactor evidence="1">
        <name>heme b</name>
        <dbReference type="ChEBI" id="CHEBI:60344"/>
    </cofactor>
</comment>
<evidence type="ECO:0000256" key="21">
    <source>
        <dbReference type="ARBA" id="ARBA00042571"/>
    </source>
</evidence>
<dbReference type="InterPro" id="IPR043205">
    <property type="entry name" value="CYB561/CYBRD1-like"/>
</dbReference>
<keyword evidence="8" id="KW-0479">Metal-binding</keyword>
<dbReference type="InParanoid" id="A0A673CP95"/>
<keyword evidence="13" id="KW-0560">Oxidoreductase</keyword>
<keyword evidence="16" id="KW-0325">Glycoprotein</keyword>
<evidence type="ECO:0000256" key="19">
    <source>
        <dbReference type="ARBA" id="ARBA00040498"/>
    </source>
</evidence>
<keyword evidence="9" id="KW-0967">Endosome</keyword>
<comment type="catalytic activity">
    <reaction evidence="23">
        <text>Fe(3+)(out) + L-ascorbate(in) = monodehydro-L-ascorbate radical(in) + Fe(2+)(out) + H(+)</text>
        <dbReference type="Rhea" id="RHEA:30403"/>
        <dbReference type="ChEBI" id="CHEBI:15378"/>
        <dbReference type="ChEBI" id="CHEBI:29033"/>
        <dbReference type="ChEBI" id="CHEBI:29034"/>
        <dbReference type="ChEBI" id="CHEBI:38290"/>
        <dbReference type="ChEBI" id="CHEBI:59513"/>
        <dbReference type="EC" id="7.2.1.3"/>
    </reaction>
    <physiologicalReaction direction="left-to-right" evidence="23">
        <dbReference type="Rhea" id="RHEA:30404"/>
    </physiologicalReaction>
</comment>
<keyword evidence="5" id="KW-0813">Transport</keyword>
<organism evidence="26 27">
    <name type="scientific">Sphaeramia orbicularis</name>
    <name type="common">orbiculate cardinalfish</name>
    <dbReference type="NCBI Taxonomy" id="375764"/>
    <lineage>
        <taxon>Eukaryota</taxon>
        <taxon>Metazoa</taxon>
        <taxon>Chordata</taxon>
        <taxon>Craniata</taxon>
        <taxon>Vertebrata</taxon>
        <taxon>Euteleostomi</taxon>
        <taxon>Actinopterygii</taxon>
        <taxon>Neopterygii</taxon>
        <taxon>Teleostei</taxon>
        <taxon>Neoteleostei</taxon>
        <taxon>Acanthomorphata</taxon>
        <taxon>Gobiaria</taxon>
        <taxon>Kurtiformes</taxon>
        <taxon>Apogonoidei</taxon>
        <taxon>Apogonidae</taxon>
        <taxon>Apogoninae</taxon>
        <taxon>Sphaeramia</taxon>
    </lineage>
</organism>
<evidence type="ECO:0000256" key="7">
    <source>
        <dbReference type="ARBA" id="ARBA00022692"/>
    </source>
</evidence>
<evidence type="ECO:0000256" key="16">
    <source>
        <dbReference type="ARBA" id="ARBA00023180"/>
    </source>
</evidence>
<dbReference type="GO" id="GO:0046872">
    <property type="term" value="F:metal ion binding"/>
    <property type="evidence" value="ECO:0007669"/>
    <property type="project" value="UniProtKB-KW"/>
</dbReference>
<evidence type="ECO:0000256" key="20">
    <source>
        <dbReference type="ARBA" id="ARBA00042550"/>
    </source>
</evidence>
<sequence>MSQSVLFYVTYVLGLCLGLMCLLLVTCWSSKWRGGFTWDGSALHFNWHPVLMASGSVFLYGNAVVVYQVPFTWKQRKCIWKLVHAGLMLLALLLSILGLCAVFDSHRGLKIRDLSSIHSWVAISAVIMFAFQWISGLAGFLFSCSPLWIRNTLKPVHVWMGKAIVLSLTSYISDINEKLLLSLNINSGEPYNPLPVEVVFAHFLSILIVTFGSQHPETHQESANWQPRFRQNAPGQLWLRM</sequence>
<dbReference type="Proteomes" id="UP000472271">
    <property type="component" value="Chromosome 12"/>
</dbReference>
<protein>
    <recommendedName>
        <fullName evidence="19">Lysosomal membrane ascorbate-dependent ferrireductase CYB561A3</fullName>
        <ecNumber evidence="18">7.2.1.3</ecNumber>
    </recommendedName>
    <alternativeName>
        <fullName evidence="21">Cytochrome b ascorbate-dependent protein 3</fullName>
    </alternativeName>
    <alternativeName>
        <fullName evidence="20">Lysosomal cytochrome b</fullName>
    </alternativeName>
</protein>
<evidence type="ECO:0000256" key="10">
    <source>
        <dbReference type="ARBA" id="ARBA00022967"/>
    </source>
</evidence>
<reference evidence="26" key="1">
    <citation type="submission" date="2019-06" db="EMBL/GenBank/DDBJ databases">
        <authorList>
            <consortium name="Wellcome Sanger Institute Data Sharing"/>
        </authorList>
    </citation>
    <scope>NUCLEOTIDE SEQUENCE [LARGE SCALE GENOMIC DNA]</scope>
</reference>
<evidence type="ECO:0000256" key="14">
    <source>
        <dbReference type="ARBA" id="ARBA00023004"/>
    </source>
</evidence>
<comment type="subunit">
    <text evidence="4">Homodimer.</text>
</comment>
<evidence type="ECO:0000256" key="8">
    <source>
        <dbReference type="ARBA" id="ARBA00022723"/>
    </source>
</evidence>
<keyword evidence="11" id="KW-0249">Electron transport</keyword>
<evidence type="ECO:0000256" key="5">
    <source>
        <dbReference type="ARBA" id="ARBA00022448"/>
    </source>
</evidence>
<feature type="transmembrane region" description="Helical" evidence="24">
    <location>
        <begin position="5"/>
        <end position="25"/>
    </location>
</feature>
<keyword evidence="17" id="KW-0458">Lysosome</keyword>
<proteinExistence type="predicted"/>
<evidence type="ECO:0000313" key="26">
    <source>
        <dbReference type="Ensembl" id="ENSSORP00005053808.1"/>
    </source>
</evidence>
<evidence type="ECO:0000256" key="22">
    <source>
        <dbReference type="ARBA" id="ARBA00046132"/>
    </source>
</evidence>
<evidence type="ECO:0000256" key="18">
    <source>
        <dbReference type="ARBA" id="ARBA00024225"/>
    </source>
</evidence>
<keyword evidence="6" id="KW-0349">Heme</keyword>
<dbReference type="PROSITE" id="PS50939">
    <property type="entry name" value="CYTOCHROME_B561"/>
    <property type="match status" value="1"/>
</dbReference>
<evidence type="ECO:0000256" key="11">
    <source>
        <dbReference type="ARBA" id="ARBA00022982"/>
    </source>
</evidence>
<evidence type="ECO:0000256" key="24">
    <source>
        <dbReference type="SAM" id="Phobius"/>
    </source>
</evidence>
<evidence type="ECO:0000256" key="4">
    <source>
        <dbReference type="ARBA" id="ARBA00011738"/>
    </source>
</evidence>
<feature type="domain" description="Cytochrome b561" evidence="25">
    <location>
        <begin position="13"/>
        <end position="220"/>
    </location>
</feature>
<keyword evidence="27" id="KW-1185">Reference proteome</keyword>
<evidence type="ECO:0000256" key="17">
    <source>
        <dbReference type="ARBA" id="ARBA00023228"/>
    </source>
</evidence>
<dbReference type="GO" id="GO:0031902">
    <property type="term" value="C:late endosome membrane"/>
    <property type="evidence" value="ECO:0007669"/>
    <property type="project" value="UniProtKB-SubCell"/>
</dbReference>
<comment type="subcellular location">
    <subcellularLocation>
        <location evidence="2">Late endosome membrane</location>
        <topology evidence="2">Multi-pass membrane protein</topology>
    </subcellularLocation>
    <subcellularLocation>
        <location evidence="3">Lysosome membrane</location>
        <topology evidence="3">Multi-pass membrane protein</topology>
    </subcellularLocation>
</comment>
<evidence type="ECO:0000256" key="13">
    <source>
        <dbReference type="ARBA" id="ARBA00023002"/>
    </source>
</evidence>
<evidence type="ECO:0000313" key="27">
    <source>
        <dbReference type="Proteomes" id="UP000472271"/>
    </source>
</evidence>
<keyword evidence="14" id="KW-0408">Iron</keyword>
<feature type="transmembrane region" description="Helical" evidence="24">
    <location>
        <begin position="79"/>
        <end position="99"/>
    </location>
</feature>
<dbReference type="Ensembl" id="ENSSORT00005055075.1">
    <property type="protein sequence ID" value="ENSSORP00005053808.1"/>
    <property type="gene ID" value="ENSSORG00005024164.1"/>
</dbReference>
<name>A0A673CP95_9TELE</name>